<evidence type="ECO:0000313" key="5">
    <source>
        <dbReference type="Proteomes" id="UP000567293"/>
    </source>
</evidence>
<evidence type="ECO:0000313" key="4">
    <source>
        <dbReference type="EMBL" id="MBA0086201.1"/>
    </source>
</evidence>
<dbReference type="InterPro" id="IPR045336">
    <property type="entry name" value="MmgE_PrpD_N"/>
</dbReference>
<keyword evidence="5" id="KW-1185">Reference proteome</keyword>
<sequence>DRVATVVGSNVLCGAIDAALVNGMLAHSDETDDTHPPSQSHPGCSVVPSALAAGEKFGIDGTRFLRAVALGYDIGTRVTITLGKLEYMVESHRSTHSLSGEFGSAAAAGCAAGLNAQQMRWLLSYTAQQASGLASWQRDTEHVEKAFDFGGMPARTGTTAALLVQAGGTGVDDIFSGADNFLEAFGPKNGAEMLVEKLGERYEVTRTNFKKWTVGSPIQAPLDALEILLNKHRFEADQVREVVVRVATDEATIVDNREIPDISLQHLVAVMLVDKNVTFRSAHDKARMEDPAVLRQRVKVRLVRDDELERRMPSREAIVEVTLANGTRLTEHVEAVRGTVENPMTRDEVAAKARELITPVLGAAACARLIETVLNLEQVNNVRELRPLLQKT</sequence>
<dbReference type="InterPro" id="IPR042188">
    <property type="entry name" value="MmgE/PrpD_sf_2"/>
</dbReference>
<dbReference type="PANTHER" id="PTHR16943">
    <property type="entry name" value="2-METHYLCITRATE DEHYDRATASE-RELATED"/>
    <property type="match status" value="1"/>
</dbReference>
<dbReference type="PANTHER" id="PTHR16943:SF8">
    <property type="entry name" value="2-METHYLCITRATE DEHYDRATASE"/>
    <property type="match status" value="1"/>
</dbReference>
<dbReference type="InterPro" id="IPR045337">
    <property type="entry name" value="MmgE_PrpD_C"/>
</dbReference>
<dbReference type="SUPFAM" id="SSF103378">
    <property type="entry name" value="2-methylcitrate dehydratase PrpD"/>
    <property type="match status" value="1"/>
</dbReference>
<dbReference type="InterPro" id="IPR036148">
    <property type="entry name" value="MmgE/PrpD_sf"/>
</dbReference>
<dbReference type="Gene3D" id="3.30.1330.120">
    <property type="entry name" value="2-methylcitrate dehydratase PrpD"/>
    <property type="match status" value="1"/>
</dbReference>
<reference evidence="4" key="1">
    <citation type="submission" date="2020-06" db="EMBL/GenBank/DDBJ databases">
        <title>Legume-microbial interactions unlock mineral nutrients during tropical forest succession.</title>
        <authorList>
            <person name="Epihov D.Z."/>
        </authorList>
    </citation>
    <scope>NUCLEOTIDE SEQUENCE [LARGE SCALE GENOMIC DNA]</scope>
    <source>
        <strain evidence="4">Pan2503</strain>
    </source>
</reference>
<evidence type="ECO:0000256" key="1">
    <source>
        <dbReference type="ARBA" id="ARBA00006174"/>
    </source>
</evidence>
<dbReference type="Pfam" id="PF03972">
    <property type="entry name" value="MmgE_PrpD_N"/>
    <property type="match status" value="1"/>
</dbReference>
<gene>
    <name evidence="4" type="ORF">HRJ53_14535</name>
</gene>
<comment type="caution">
    <text evidence="4">The sequence shown here is derived from an EMBL/GenBank/DDBJ whole genome shotgun (WGS) entry which is preliminary data.</text>
</comment>
<dbReference type="GO" id="GO:0016829">
    <property type="term" value="F:lyase activity"/>
    <property type="evidence" value="ECO:0007669"/>
    <property type="project" value="InterPro"/>
</dbReference>
<organism evidence="4 5">
    <name type="scientific">Candidatus Acidiferrum panamense</name>
    <dbReference type="NCBI Taxonomy" id="2741543"/>
    <lineage>
        <taxon>Bacteria</taxon>
        <taxon>Pseudomonadati</taxon>
        <taxon>Acidobacteriota</taxon>
        <taxon>Terriglobia</taxon>
        <taxon>Candidatus Acidiferrales</taxon>
        <taxon>Candidatus Acidiferrum</taxon>
    </lineage>
</organism>
<dbReference type="Proteomes" id="UP000567293">
    <property type="component" value="Unassembled WGS sequence"/>
</dbReference>
<dbReference type="AlphaFoldDB" id="A0A7V8NRN3"/>
<dbReference type="Gene3D" id="1.10.4100.10">
    <property type="entry name" value="2-methylcitrate dehydratase PrpD"/>
    <property type="match status" value="1"/>
</dbReference>
<dbReference type="Pfam" id="PF19305">
    <property type="entry name" value="MmgE_PrpD_C"/>
    <property type="match status" value="1"/>
</dbReference>
<name>A0A7V8NRN3_9BACT</name>
<dbReference type="InterPro" id="IPR005656">
    <property type="entry name" value="MmgE_PrpD"/>
</dbReference>
<evidence type="ECO:0000259" key="2">
    <source>
        <dbReference type="Pfam" id="PF03972"/>
    </source>
</evidence>
<comment type="similarity">
    <text evidence="1">Belongs to the PrpD family.</text>
</comment>
<feature type="non-terminal residue" evidence="4">
    <location>
        <position position="1"/>
    </location>
</feature>
<feature type="domain" description="MmgE/PrpD N-terminal" evidence="2">
    <location>
        <begin position="3"/>
        <end position="191"/>
    </location>
</feature>
<proteinExistence type="inferred from homology"/>
<protein>
    <submittedName>
        <fullName evidence="4">MmgE/PrpD family protein</fullName>
    </submittedName>
</protein>
<dbReference type="InterPro" id="IPR042183">
    <property type="entry name" value="MmgE/PrpD_sf_1"/>
</dbReference>
<evidence type="ECO:0000259" key="3">
    <source>
        <dbReference type="Pfam" id="PF19305"/>
    </source>
</evidence>
<dbReference type="EMBL" id="JACDQQ010001396">
    <property type="protein sequence ID" value="MBA0086201.1"/>
    <property type="molecule type" value="Genomic_DNA"/>
</dbReference>
<accession>A0A7V8NRN3</accession>
<feature type="domain" description="MmgE/PrpD C-terminal" evidence="3">
    <location>
        <begin position="217"/>
        <end position="377"/>
    </location>
</feature>